<organism evidence="1 2">
    <name type="scientific">Caenorhabditis nigoni</name>
    <dbReference type="NCBI Taxonomy" id="1611254"/>
    <lineage>
        <taxon>Eukaryota</taxon>
        <taxon>Metazoa</taxon>
        <taxon>Ecdysozoa</taxon>
        <taxon>Nematoda</taxon>
        <taxon>Chromadorea</taxon>
        <taxon>Rhabditida</taxon>
        <taxon>Rhabditina</taxon>
        <taxon>Rhabditomorpha</taxon>
        <taxon>Rhabditoidea</taxon>
        <taxon>Rhabditidae</taxon>
        <taxon>Peloderinae</taxon>
        <taxon>Caenorhabditis</taxon>
    </lineage>
</organism>
<evidence type="ECO:0000313" key="2">
    <source>
        <dbReference type="Proteomes" id="UP000230233"/>
    </source>
</evidence>
<keyword evidence="2" id="KW-1185">Reference proteome</keyword>
<dbReference type="AlphaFoldDB" id="A0A2G5TTY1"/>
<protein>
    <submittedName>
        <fullName evidence="1">Uncharacterized protein</fullName>
    </submittedName>
</protein>
<gene>
    <name evidence="1" type="primary">Cnig_chr_V.g21865</name>
    <name evidence="1" type="ORF">B9Z55_021865</name>
</gene>
<dbReference type="EMBL" id="PDUG01000005">
    <property type="protein sequence ID" value="PIC30714.1"/>
    <property type="molecule type" value="Genomic_DNA"/>
</dbReference>
<name>A0A2G5TTY1_9PELO</name>
<comment type="caution">
    <text evidence="1">The sequence shown here is derived from an EMBL/GenBank/DDBJ whole genome shotgun (WGS) entry which is preliminary data.</text>
</comment>
<proteinExistence type="predicted"/>
<accession>A0A2G5TTY1</accession>
<dbReference type="Proteomes" id="UP000230233">
    <property type="component" value="Chromosome V"/>
</dbReference>
<reference evidence="2" key="1">
    <citation type="submission" date="2017-10" db="EMBL/GenBank/DDBJ databases">
        <title>Rapid genome shrinkage in a self-fertile nematode reveals novel sperm competition proteins.</title>
        <authorList>
            <person name="Yin D."/>
            <person name="Schwarz E.M."/>
            <person name="Thomas C.G."/>
            <person name="Felde R.L."/>
            <person name="Korf I.F."/>
            <person name="Cutter A.D."/>
            <person name="Schartner C.M."/>
            <person name="Ralston E.J."/>
            <person name="Meyer B.J."/>
            <person name="Haag E.S."/>
        </authorList>
    </citation>
    <scope>NUCLEOTIDE SEQUENCE [LARGE SCALE GENOMIC DNA]</scope>
    <source>
        <strain evidence="2">JU1422</strain>
    </source>
</reference>
<evidence type="ECO:0000313" key="1">
    <source>
        <dbReference type="EMBL" id="PIC30714.1"/>
    </source>
</evidence>
<sequence>MRLQRNSWHNQRLTQPTEWYDSHVKSRSGPLPMRNKERTYPLSSTHIRARLILAIGVDPDTYKAFDSENFRYCREYLRLHNLQQKDPVPMRKENRRGVTSFPQLPTIAINHQPFNLHNHLEFVDILRTMKVSMDTVVTKMTKMEEENSTKCIL</sequence>